<feature type="transmembrane region" description="Helical" evidence="2">
    <location>
        <begin position="5"/>
        <end position="23"/>
    </location>
</feature>
<reference evidence="4" key="1">
    <citation type="submission" date="2017-02" db="EMBL/GenBank/DDBJ databases">
        <authorList>
            <person name="Mornico D."/>
        </authorList>
    </citation>
    <scope>NUCLEOTIDE SEQUENCE [LARGE SCALE GENOMIC DNA]</scope>
</reference>
<dbReference type="STRING" id="1945520.A1019T_01791"/>
<evidence type="ECO:0000313" key="4">
    <source>
        <dbReference type="Proteomes" id="UP000188169"/>
    </source>
</evidence>
<feature type="transmembrane region" description="Helical" evidence="2">
    <location>
        <begin position="43"/>
        <end position="68"/>
    </location>
</feature>
<dbReference type="RefSeq" id="WP_077449190.1">
    <property type="nucleotide sequence ID" value="NZ_FUGD01000107.1"/>
</dbReference>
<organism evidence="3 4">
    <name type="scientific">Psychrobacter pasteurii</name>
    <dbReference type="NCBI Taxonomy" id="1945520"/>
    <lineage>
        <taxon>Bacteria</taxon>
        <taxon>Pseudomonadati</taxon>
        <taxon>Pseudomonadota</taxon>
        <taxon>Gammaproteobacteria</taxon>
        <taxon>Moraxellales</taxon>
        <taxon>Moraxellaceae</taxon>
        <taxon>Psychrobacter</taxon>
    </lineage>
</organism>
<dbReference type="AlphaFoldDB" id="A0A1R4EH38"/>
<dbReference type="Proteomes" id="UP000188169">
    <property type="component" value="Unassembled WGS sequence"/>
</dbReference>
<keyword evidence="2" id="KW-1133">Transmembrane helix</keyword>
<keyword evidence="4" id="KW-1185">Reference proteome</keyword>
<accession>A0A1R4EH38</accession>
<name>A0A1R4EH38_9GAMM</name>
<dbReference type="EMBL" id="FUGD01000107">
    <property type="protein sequence ID" value="SJM37806.1"/>
    <property type="molecule type" value="Genomic_DNA"/>
</dbReference>
<keyword evidence="2" id="KW-0472">Membrane</keyword>
<proteinExistence type="predicted"/>
<evidence type="ECO:0000256" key="1">
    <source>
        <dbReference type="SAM" id="MobiDB-lite"/>
    </source>
</evidence>
<dbReference type="OrthoDB" id="9833499at2"/>
<evidence type="ECO:0000256" key="2">
    <source>
        <dbReference type="SAM" id="Phobius"/>
    </source>
</evidence>
<protein>
    <submittedName>
        <fullName evidence="3">Uncharacterized protein</fullName>
    </submittedName>
</protein>
<evidence type="ECO:0000313" key="3">
    <source>
        <dbReference type="EMBL" id="SJM37806.1"/>
    </source>
</evidence>
<gene>
    <name evidence="3" type="ORF">A1019T_01791</name>
</gene>
<sequence>MEYLLLIIGVVAGILALVLLGYLAKSLWRFGQYLKIKAPAIWYIYKVFWVLLLLVILIITFASAVNYYNQEKRRKAEKVFLESNSTLINTAASDFVDLIYRNDDIYIDDHLEHLEKCIPSYIKLKQIDVNDFYFDAGYTVVDRANKLREDITPWNNLSDEERLRITLKELDCDKKLGKLTPEEYNLRKKHYLTKPKVISRSQVEKVIQELKDKGLSDKSIMKELLANENFKGTLNYMITGYDISGSPNPVYVVGREFGLDTDSDIPRITKAMRDKRLKDMDKRDENLRLSIDALGATPRPDYSSARPTPAPEVIIDNPYVVPTPESDILEHDSE</sequence>
<keyword evidence="2" id="KW-0812">Transmembrane</keyword>
<feature type="region of interest" description="Disordered" evidence="1">
    <location>
        <begin position="291"/>
        <end position="334"/>
    </location>
</feature>